<evidence type="ECO:0000256" key="1">
    <source>
        <dbReference type="SAM" id="MobiDB-lite"/>
    </source>
</evidence>
<dbReference type="KEGG" id="dhe:111592574"/>
<feature type="region of interest" description="Disordered" evidence="1">
    <location>
        <begin position="189"/>
        <end position="231"/>
    </location>
</feature>
<evidence type="ECO:0000313" key="4">
    <source>
        <dbReference type="RefSeq" id="XP_023160653.1"/>
    </source>
</evidence>
<accession>A0A6J1LBJ9</accession>
<dbReference type="RefSeq" id="XP_023160653.1">
    <property type="nucleotide sequence ID" value="XM_023304885.2"/>
</dbReference>
<proteinExistence type="predicted"/>
<reference evidence="4" key="1">
    <citation type="submission" date="2025-08" db="UniProtKB">
        <authorList>
            <consortium name="RefSeq"/>
        </authorList>
    </citation>
    <scope>IDENTIFICATION</scope>
    <source>
        <strain evidence="4">15085-1641.00</strain>
        <tissue evidence="4">Whole body</tissue>
    </source>
</reference>
<evidence type="ECO:0000256" key="2">
    <source>
        <dbReference type="SAM" id="SignalP"/>
    </source>
</evidence>
<evidence type="ECO:0000313" key="3">
    <source>
        <dbReference type="Proteomes" id="UP000504633"/>
    </source>
</evidence>
<keyword evidence="2" id="KW-0732">Signal</keyword>
<organism evidence="3 4">
    <name type="scientific">Drosophila hydei</name>
    <name type="common">Fruit fly</name>
    <dbReference type="NCBI Taxonomy" id="7224"/>
    <lineage>
        <taxon>Eukaryota</taxon>
        <taxon>Metazoa</taxon>
        <taxon>Ecdysozoa</taxon>
        <taxon>Arthropoda</taxon>
        <taxon>Hexapoda</taxon>
        <taxon>Insecta</taxon>
        <taxon>Pterygota</taxon>
        <taxon>Neoptera</taxon>
        <taxon>Endopterygota</taxon>
        <taxon>Diptera</taxon>
        <taxon>Brachycera</taxon>
        <taxon>Muscomorpha</taxon>
        <taxon>Ephydroidea</taxon>
        <taxon>Drosophilidae</taxon>
        <taxon>Drosophila</taxon>
    </lineage>
</organism>
<feature type="region of interest" description="Disordered" evidence="1">
    <location>
        <begin position="75"/>
        <end position="104"/>
    </location>
</feature>
<name>A0A6J1LBJ9_DROHY</name>
<dbReference type="Proteomes" id="UP000504633">
    <property type="component" value="Unplaced"/>
</dbReference>
<dbReference type="AlphaFoldDB" id="A0A6J1LBJ9"/>
<feature type="compositionally biased region" description="Basic and acidic residues" evidence="1">
    <location>
        <begin position="197"/>
        <end position="222"/>
    </location>
</feature>
<dbReference type="GeneID" id="111592574"/>
<sequence>MNFKLLLIAQLLAVTCVQIWAYDDKEALDDVHQLATTTVPEPAVEEEATALPAEGLQGLGDGVALINKATALPETTNPSVETTVPTTTATTTTEAQKETDLSPFPTYQLPSYPQPHPYGYGFPFPHPNIGRELKPISERSTETPSTEASYAGYPGYPYPSFPILRPPFSPYGSPPYPYPLGRSPYIPGFAPGLGDGAKPEKGKPVAPDASDKGKENANEEAPKPPVEPPSFGYPPVYLIPRRFPYARNIGGYGAPYGYGR</sequence>
<dbReference type="OMA" id="FHRPGPY"/>
<keyword evidence="3" id="KW-1185">Reference proteome</keyword>
<dbReference type="OrthoDB" id="10530164at2759"/>
<feature type="compositionally biased region" description="Low complexity" evidence="1">
    <location>
        <begin position="75"/>
        <end position="94"/>
    </location>
</feature>
<feature type="chain" id="PRO_5026822810" evidence="2">
    <location>
        <begin position="22"/>
        <end position="260"/>
    </location>
</feature>
<gene>
    <name evidence="4" type="primary">LOC111592574</name>
</gene>
<feature type="signal peptide" evidence="2">
    <location>
        <begin position="1"/>
        <end position="21"/>
    </location>
</feature>
<protein>
    <submittedName>
        <fullName evidence="4">SH3 domain-containing protein C23A1.17</fullName>
    </submittedName>
</protein>